<dbReference type="Pfam" id="PF02225">
    <property type="entry name" value="PA"/>
    <property type="match status" value="1"/>
</dbReference>
<accession>A0A1X2INH7</accession>
<proteinExistence type="predicted"/>
<evidence type="ECO:0000313" key="3">
    <source>
        <dbReference type="EMBL" id="ORZ19565.1"/>
    </source>
</evidence>
<sequence>MMRAILLLLLLWFGNTDAGLFTSSNPSVVTSYVTLYSNTTSIDNTPSIGGNVQTYDHNIVPTNSTQPDASGLSGILYDRQLSCQHNTTNILPELLQLGQPKIALVKQGGCSLTDKAYYSQRDNAIAVIVYANVPFDNVNT</sequence>
<gene>
    <name evidence="3" type="ORF">BCR42DRAFT_219849</name>
</gene>
<dbReference type="STRING" id="90262.A0A1X2INH7"/>
<evidence type="ECO:0000313" key="4">
    <source>
        <dbReference type="Proteomes" id="UP000193560"/>
    </source>
</evidence>
<feature type="signal peptide" evidence="1">
    <location>
        <begin position="1"/>
        <end position="18"/>
    </location>
</feature>
<dbReference type="SUPFAM" id="SSF52025">
    <property type="entry name" value="PA domain"/>
    <property type="match status" value="1"/>
</dbReference>
<evidence type="ECO:0000259" key="2">
    <source>
        <dbReference type="Pfam" id="PF02225"/>
    </source>
</evidence>
<evidence type="ECO:0000256" key="1">
    <source>
        <dbReference type="SAM" id="SignalP"/>
    </source>
</evidence>
<protein>
    <recommendedName>
        <fullName evidence="2">PA domain-containing protein</fullName>
    </recommendedName>
</protein>
<dbReference type="Proteomes" id="UP000193560">
    <property type="component" value="Unassembled WGS sequence"/>
</dbReference>
<keyword evidence="4" id="KW-1185">Reference proteome</keyword>
<reference evidence="3 4" key="1">
    <citation type="submission" date="2016-07" db="EMBL/GenBank/DDBJ databases">
        <title>Pervasive Adenine N6-methylation of Active Genes in Fungi.</title>
        <authorList>
            <consortium name="DOE Joint Genome Institute"/>
            <person name="Mondo S.J."/>
            <person name="Dannebaum R.O."/>
            <person name="Kuo R.C."/>
            <person name="Labutti K."/>
            <person name="Haridas S."/>
            <person name="Kuo A."/>
            <person name="Salamov A."/>
            <person name="Ahrendt S.R."/>
            <person name="Lipzen A."/>
            <person name="Sullivan W."/>
            <person name="Andreopoulos W.B."/>
            <person name="Clum A."/>
            <person name="Lindquist E."/>
            <person name="Daum C."/>
            <person name="Ramamoorthy G.K."/>
            <person name="Gryganskyi A."/>
            <person name="Culley D."/>
            <person name="Magnuson J.K."/>
            <person name="James T.Y."/>
            <person name="O'Malley M.A."/>
            <person name="Stajich J.E."/>
            <person name="Spatafora J.W."/>
            <person name="Visel A."/>
            <person name="Grigoriev I.V."/>
        </authorList>
    </citation>
    <scope>NUCLEOTIDE SEQUENCE [LARGE SCALE GENOMIC DNA]</scope>
    <source>
        <strain evidence="3 4">NRRL 1336</strain>
    </source>
</reference>
<dbReference type="InterPro" id="IPR003137">
    <property type="entry name" value="PA_domain"/>
</dbReference>
<dbReference type="Gene3D" id="3.50.30.30">
    <property type="match status" value="1"/>
</dbReference>
<dbReference type="EMBL" id="MCGE01000007">
    <property type="protein sequence ID" value="ORZ19565.1"/>
    <property type="molecule type" value="Genomic_DNA"/>
</dbReference>
<comment type="caution">
    <text evidence="3">The sequence shown here is derived from an EMBL/GenBank/DDBJ whole genome shotgun (WGS) entry which is preliminary data.</text>
</comment>
<dbReference type="InterPro" id="IPR046450">
    <property type="entry name" value="PA_dom_sf"/>
</dbReference>
<feature type="chain" id="PRO_5012326633" description="PA domain-containing protein" evidence="1">
    <location>
        <begin position="19"/>
        <end position="140"/>
    </location>
</feature>
<feature type="domain" description="PA" evidence="2">
    <location>
        <begin position="100"/>
        <end position="134"/>
    </location>
</feature>
<keyword evidence="1" id="KW-0732">Signal</keyword>
<organism evidence="3 4">
    <name type="scientific">Absidia repens</name>
    <dbReference type="NCBI Taxonomy" id="90262"/>
    <lineage>
        <taxon>Eukaryota</taxon>
        <taxon>Fungi</taxon>
        <taxon>Fungi incertae sedis</taxon>
        <taxon>Mucoromycota</taxon>
        <taxon>Mucoromycotina</taxon>
        <taxon>Mucoromycetes</taxon>
        <taxon>Mucorales</taxon>
        <taxon>Cunninghamellaceae</taxon>
        <taxon>Absidia</taxon>
    </lineage>
</organism>
<dbReference type="AlphaFoldDB" id="A0A1X2INH7"/>
<dbReference type="OrthoDB" id="5357315at2759"/>
<name>A0A1X2INH7_9FUNG</name>